<reference evidence="5 6" key="1">
    <citation type="submission" date="2013-12" db="EMBL/GenBank/DDBJ databases">
        <authorList>
            <person name="Zelazny A."/>
            <person name="Olivier K."/>
            <person name="Holland S."/>
            <person name="Lenaerts A."/>
            <person name="Ordway D."/>
            <person name="DeGroote M.A."/>
            <person name="Parker T."/>
            <person name="Sizemore C."/>
            <person name="Tallon L.J."/>
            <person name="Sadzewicz L.K."/>
            <person name="Sengamalay N."/>
            <person name="Fraser C.M."/>
            <person name="Hine E."/>
            <person name="Shefchek K.A."/>
            <person name="Das S.P."/>
            <person name="Tettelin H."/>
        </authorList>
    </citation>
    <scope>NUCLEOTIDE SEQUENCE [LARGE SCALE GENOMIC DNA]</scope>
    <source>
        <strain evidence="5 6">1513</strain>
    </source>
</reference>
<name>X8DRS2_9MYCO</name>
<dbReference type="SUPFAM" id="SSF53686">
    <property type="entry name" value="Tryptophan synthase beta subunit-like PLP-dependent enzymes"/>
    <property type="match status" value="1"/>
</dbReference>
<dbReference type="InterPro" id="IPR001926">
    <property type="entry name" value="TrpB-like_PALP"/>
</dbReference>
<evidence type="ECO:0000259" key="4">
    <source>
        <dbReference type="Pfam" id="PF00291"/>
    </source>
</evidence>
<proteinExistence type="predicted"/>
<sequence>MRIAQHVSDLIGNTPLVRLNSVVPEGFATVAAKIEYLNPGGSSKDRIAVKMIEAAEEAGLLKPAAPSSSPPRAIPGSGSRWSRSARDTTACSCAPTRSARTNGMCCGPTGRGRRVPHGSSAGAPRQLLQRLGPSGA</sequence>
<dbReference type="AlphaFoldDB" id="X8DRS2"/>
<organism evidence="5 6">
    <name type="scientific">Mycobacteroides abscessus subsp. bolletii 1513</name>
    <dbReference type="NCBI Taxonomy" id="1299321"/>
    <lineage>
        <taxon>Bacteria</taxon>
        <taxon>Bacillati</taxon>
        <taxon>Actinomycetota</taxon>
        <taxon>Actinomycetes</taxon>
        <taxon>Mycobacteriales</taxon>
        <taxon>Mycobacteriaceae</taxon>
        <taxon>Mycobacteroides</taxon>
        <taxon>Mycobacteroides abscessus</taxon>
    </lineage>
</organism>
<evidence type="ECO:0000313" key="6">
    <source>
        <dbReference type="Proteomes" id="UP000023351"/>
    </source>
</evidence>
<dbReference type="Proteomes" id="UP000023351">
    <property type="component" value="Unassembled WGS sequence"/>
</dbReference>
<dbReference type="GO" id="GO:1901605">
    <property type="term" value="P:alpha-amino acid metabolic process"/>
    <property type="evidence" value="ECO:0007669"/>
    <property type="project" value="UniProtKB-ARBA"/>
</dbReference>
<evidence type="ECO:0000256" key="2">
    <source>
        <dbReference type="ARBA" id="ARBA00022898"/>
    </source>
</evidence>
<feature type="domain" description="Tryptophan synthase beta chain-like PALP" evidence="4">
    <location>
        <begin position="7"/>
        <end position="58"/>
    </location>
</feature>
<dbReference type="InterPro" id="IPR050214">
    <property type="entry name" value="Cys_Synth/Cystath_Beta-Synth"/>
</dbReference>
<dbReference type="Gene3D" id="3.40.50.1100">
    <property type="match status" value="2"/>
</dbReference>
<comment type="cofactor">
    <cofactor evidence="1">
        <name>pyridoxal 5'-phosphate</name>
        <dbReference type="ChEBI" id="CHEBI:597326"/>
    </cofactor>
</comment>
<protein>
    <submittedName>
        <fullName evidence="5">Pyridoxal-phosphate dependent enzyme family protein</fullName>
    </submittedName>
</protein>
<dbReference type="PATRIC" id="fig|1299321.3.peg.1075"/>
<dbReference type="PANTHER" id="PTHR10314">
    <property type="entry name" value="CYSTATHIONINE BETA-SYNTHASE"/>
    <property type="match status" value="1"/>
</dbReference>
<dbReference type="EMBL" id="JAOJ01000002">
    <property type="protein sequence ID" value="EUA70736.1"/>
    <property type="molecule type" value="Genomic_DNA"/>
</dbReference>
<evidence type="ECO:0000256" key="3">
    <source>
        <dbReference type="SAM" id="MobiDB-lite"/>
    </source>
</evidence>
<feature type="region of interest" description="Disordered" evidence="3">
    <location>
        <begin position="62"/>
        <end position="136"/>
    </location>
</feature>
<accession>X8DRS2</accession>
<evidence type="ECO:0000256" key="1">
    <source>
        <dbReference type="ARBA" id="ARBA00001933"/>
    </source>
</evidence>
<evidence type="ECO:0000313" key="5">
    <source>
        <dbReference type="EMBL" id="EUA70736.1"/>
    </source>
</evidence>
<dbReference type="Pfam" id="PF00291">
    <property type="entry name" value="PALP"/>
    <property type="match status" value="1"/>
</dbReference>
<dbReference type="InterPro" id="IPR036052">
    <property type="entry name" value="TrpB-like_PALP_sf"/>
</dbReference>
<gene>
    <name evidence="5" type="ORF">I540_1126</name>
</gene>
<keyword evidence="2" id="KW-0663">Pyridoxal phosphate</keyword>
<comment type="caution">
    <text evidence="5">The sequence shown here is derived from an EMBL/GenBank/DDBJ whole genome shotgun (WGS) entry which is preliminary data.</text>
</comment>